<dbReference type="AlphaFoldDB" id="V9D5H0"/>
<evidence type="ECO:0000313" key="3">
    <source>
        <dbReference type="Proteomes" id="UP000030678"/>
    </source>
</evidence>
<feature type="compositionally biased region" description="Basic and acidic residues" evidence="1">
    <location>
        <begin position="492"/>
        <end position="514"/>
    </location>
</feature>
<dbReference type="GeneID" id="19984443"/>
<feature type="compositionally biased region" description="Polar residues" evidence="1">
    <location>
        <begin position="757"/>
        <end position="770"/>
    </location>
</feature>
<protein>
    <submittedName>
        <fullName evidence="2">Uncharacterized protein</fullName>
    </submittedName>
</protein>
<dbReference type="HOGENOM" id="CLU_007692_0_0_1"/>
<dbReference type="EMBL" id="KB822706">
    <property type="protein sequence ID" value="ETI21881.1"/>
    <property type="molecule type" value="Genomic_DNA"/>
</dbReference>
<feature type="compositionally biased region" description="Polar residues" evidence="1">
    <location>
        <begin position="448"/>
        <end position="467"/>
    </location>
</feature>
<proteinExistence type="predicted"/>
<evidence type="ECO:0000313" key="2">
    <source>
        <dbReference type="EMBL" id="ETI21881.1"/>
    </source>
</evidence>
<feature type="region of interest" description="Disordered" evidence="1">
    <location>
        <begin position="119"/>
        <end position="157"/>
    </location>
</feature>
<reference evidence="2 3" key="1">
    <citation type="submission" date="2013-03" db="EMBL/GenBank/DDBJ databases">
        <title>The Genome Sequence of Cladophialophora carrionii CBS 160.54.</title>
        <authorList>
            <consortium name="The Broad Institute Genomics Platform"/>
            <person name="Cuomo C."/>
            <person name="de Hoog S."/>
            <person name="Gorbushina A."/>
            <person name="Walker B."/>
            <person name="Young S.K."/>
            <person name="Zeng Q."/>
            <person name="Gargeya S."/>
            <person name="Fitzgerald M."/>
            <person name="Haas B."/>
            <person name="Abouelleil A."/>
            <person name="Allen A.W."/>
            <person name="Alvarado L."/>
            <person name="Arachchi H.M."/>
            <person name="Berlin A.M."/>
            <person name="Chapman S.B."/>
            <person name="Gainer-Dewar J."/>
            <person name="Goldberg J."/>
            <person name="Griggs A."/>
            <person name="Gujja S."/>
            <person name="Hansen M."/>
            <person name="Howarth C."/>
            <person name="Imamovic A."/>
            <person name="Ireland A."/>
            <person name="Larimer J."/>
            <person name="McCowan C."/>
            <person name="Murphy C."/>
            <person name="Pearson M."/>
            <person name="Poon T.W."/>
            <person name="Priest M."/>
            <person name="Roberts A."/>
            <person name="Saif S."/>
            <person name="Shea T."/>
            <person name="Sisk P."/>
            <person name="Sykes S."/>
            <person name="Wortman J."/>
            <person name="Nusbaum C."/>
            <person name="Birren B."/>
        </authorList>
    </citation>
    <scope>NUCLEOTIDE SEQUENCE [LARGE SCALE GENOMIC DNA]</scope>
    <source>
        <strain evidence="2 3">CBS 160.54</strain>
    </source>
</reference>
<feature type="region of interest" description="Disordered" evidence="1">
    <location>
        <begin position="448"/>
        <end position="586"/>
    </location>
</feature>
<sequence length="1187" mass="129567">MPFLNRILSPFLCCFPVQPREEHPTSDLQTLPSALHLPASQIPHAAGQCRSNQADTDALHELFRTSSSIRGYRTASVPSGSHVQRERSFDADFKFGLQEHSRKQPSRLEQLGNHIKQKLSESGLSKSGSRSHIASEDNAHNSIEPDNTKLRISNPEISLSQRSTGLLDLLQSRTASEGGYDSDAKSIQTAMLKSREGTMKLSPTRAQTLLSPMAALRHIATDGAYASPEARESDDDDLRPQPDLRVLSSHASTTACTKDLSEVEQESPSTDLGQLNTRASVGAIELLPSSVSATMSVSPAVGAKEPDPFTTAPSPNEFSLAAQHDTDFAEMLKSQGDKISAAKRESLITNGTNPRASLMSSLDPNLLEFISRSGESLSADVAGCPSKDHGADAMVDPTSAVLDNSATVRPAMPARENTSRRDVTSLTESERSSVHLYSMRISQRLASPSFVATQSRPNTSYTTSQVARQDFTERRPSLGRTSTSGNIVGRITAEHNRRPSDPQTRRLFEGDRTCSRHSSKRKNGSLPESPTASRNPAPLQGTDDGSSSYWSDGEVEQNGLQRARTTKRNPNSIAIGGRSESISLPIGSSVGSLSVAEESAWFKRKSSQHKRGSEPDSPLQASAKRNRSVSLPDGPTHQPRTWLGHASRRVQHPTEANETMSVIDADQLQDARKYNTTESNARPGKNAGMERLTDLSAQAIRDAHDEDMSEIEPLDRRPGGEARPELTTFWSDAGPAMLGTGLLIPGNRSKSEDQEPLESSLNGRPNLPESATNLWQRTFKRVLEESENDSLGGFLTAPRFDRDGRRRSTRSSISTLQLPYEHRVSEADVDPLETRVKNNSSHPVEKSLLEVCMRKPDPLPSVNPRRSIVIIEGRKGVYNTVGPSKTSRKKSLLDIGRRFSVIGSCSEAERTSGASTPLRDLLGLWGHFPSHTRDDRCGSAGAKDGVAVRDFGLECQDENSPSCSAGHSKLNPVFDVQTPDSRKMLSFSKGRIAKGQTRSAGSLRAMQTSRAPAVRLQKSKKGLAARWKRLYRISSMEFQAYTHNYGHRSSIGVGASVEYPELEVVPGSIGWRSDLDGTVETDDQHHRERAGYVQDRLQQPLDTAPWTQAYRDCVGSLSALKSDPHLRRASVDDGPGPAQYGHVALGAMQSAELRDSTVDFESQLGKEKEAAKEGLIRKVESMQPLRA</sequence>
<feature type="compositionally biased region" description="Low complexity" evidence="1">
    <location>
        <begin position="120"/>
        <end position="131"/>
    </location>
</feature>
<feature type="region of interest" description="Disordered" evidence="1">
    <location>
        <begin position="604"/>
        <end position="641"/>
    </location>
</feature>
<feature type="region of interest" description="Disordered" evidence="1">
    <location>
        <begin position="743"/>
        <end position="770"/>
    </location>
</feature>
<accession>V9D5H0</accession>
<feature type="region of interest" description="Disordered" evidence="1">
    <location>
        <begin position="225"/>
        <end position="273"/>
    </location>
</feature>
<gene>
    <name evidence="2" type="ORF">G647_05950</name>
</gene>
<evidence type="ECO:0000256" key="1">
    <source>
        <dbReference type="SAM" id="MobiDB-lite"/>
    </source>
</evidence>
<dbReference type="Proteomes" id="UP000030678">
    <property type="component" value="Unassembled WGS sequence"/>
</dbReference>
<dbReference type="OrthoDB" id="4150782at2759"/>
<dbReference type="RefSeq" id="XP_008728498.1">
    <property type="nucleotide sequence ID" value="XM_008730276.1"/>
</dbReference>
<name>V9D5H0_9EURO</name>
<organism evidence="2 3">
    <name type="scientific">Cladophialophora carrionii CBS 160.54</name>
    <dbReference type="NCBI Taxonomy" id="1279043"/>
    <lineage>
        <taxon>Eukaryota</taxon>
        <taxon>Fungi</taxon>
        <taxon>Dikarya</taxon>
        <taxon>Ascomycota</taxon>
        <taxon>Pezizomycotina</taxon>
        <taxon>Eurotiomycetes</taxon>
        <taxon>Chaetothyriomycetidae</taxon>
        <taxon>Chaetothyriales</taxon>
        <taxon>Herpotrichiellaceae</taxon>
        <taxon>Cladophialophora</taxon>
    </lineage>
</organism>
<dbReference type="VEuPathDB" id="FungiDB:G647_05950"/>